<dbReference type="Gene3D" id="1.10.287.110">
    <property type="entry name" value="DnaJ domain"/>
    <property type="match status" value="1"/>
</dbReference>
<keyword evidence="6 14" id="KW-0677">Repeat</keyword>
<keyword evidence="5 14" id="KW-0479">Metal-binding</keyword>
<comment type="function">
    <text evidence="11 14">Participates actively in the response to hyperosmotic and heat shock by preventing the aggregation of stress-denatured proteins and by disaggregating proteins, also in an autonomous, DnaK-independent fashion. Unfolded proteins bind initially to DnaJ; upon interaction with the DnaJ-bound protein, DnaK hydrolyzes its bound ATP, resulting in the formation of a stable complex. GrpE releases ADP from DnaK; ATP binding to DnaK triggers the release of the substrate protein, thus completing the reaction cycle. Several rounds of ATP-dependent interactions between DnaJ, DnaK and GrpE are required for fully efficient folding. Also involved, together with DnaK and GrpE, in the DNA replication of plasmids through activation of initiation proteins.</text>
</comment>
<dbReference type="InterPro" id="IPR036869">
    <property type="entry name" value="J_dom_sf"/>
</dbReference>
<comment type="similarity">
    <text evidence="12 14">Belongs to the DnaJ family.</text>
</comment>
<name>A0A517QQG8_9PLAN</name>
<dbReference type="PROSITE" id="PS50076">
    <property type="entry name" value="DNAJ_2"/>
    <property type="match status" value="1"/>
</dbReference>
<dbReference type="PANTHER" id="PTHR43096:SF48">
    <property type="entry name" value="CHAPERONE PROTEIN DNAJ"/>
    <property type="match status" value="1"/>
</dbReference>
<keyword evidence="19" id="KW-1185">Reference proteome</keyword>
<dbReference type="Gene3D" id="2.10.230.10">
    <property type="entry name" value="Heat shock protein DnaJ, cysteine-rich domain"/>
    <property type="match status" value="1"/>
</dbReference>
<evidence type="ECO:0000256" key="5">
    <source>
        <dbReference type="ARBA" id="ARBA00022723"/>
    </source>
</evidence>
<dbReference type="CDD" id="cd10719">
    <property type="entry name" value="DnaJ_zf"/>
    <property type="match status" value="1"/>
</dbReference>
<feature type="repeat" description="CXXCXGXG motif" evidence="14">
    <location>
        <begin position="187"/>
        <end position="194"/>
    </location>
</feature>
<dbReference type="EMBL" id="CP036267">
    <property type="protein sequence ID" value="QDT33839.1"/>
    <property type="molecule type" value="Genomic_DNA"/>
</dbReference>
<evidence type="ECO:0000256" key="12">
    <source>
        <dbReference type="ARBA" id="ARBA00061004"/>
    </source>
</evidence>
<dbReference type="RefSeq" id="WP_145200793.1">
    <property type="nucleotide sequence ID" value="NZ_CP036267.1"/>
</dbReference>
<evidence type="ECO:0000313" key="18">
    <source>
        <dbReference type="EMBL" id="QDT33839.1"/>
    </source>
</evidence>
<dbReference type="FunFam" id="2.60.260.20:FF:000004">
    <property type="entry name" value="Molecular chaperone DnaJ"/>
    <property type="match status" value="1"/>
</dbReference>
<dbReference type="SMART" id="SM00271">
    <property type="entry name" value="DnaJ"/>
    <property type="match status" value="1"/>
</dbReference>
<dbReference type="InterPro" id="IPR001623">
    <property type="entry name" value="DnaJ_domain"/>
</dbReference>
<dbReference type="InterPro" id="IPR018253">
    <property type="entry name" value="DnaJ_domain_CS"/>
</dbReference>
<dbReference type="InterPro" id="IPR036410">
    <property type="entry name" value="HSP_DnaJ_Cys-rich_dom_sf"/>
</dbReference>
<evidence type="ECO:0000256" key="3">
    <source>
        <dbReference type="ARBA" id="ARBA00022490"/>
    </source>
</evidence>
<dbReference type="Gene3D" id="2.60.260.20">
    <property type="entry name" value="Urease metallochaperone UreE, N-terminal domain"/>
    <property type="match status" value="2"/>
</dbReference>
<dbReference type="FunFam" id="2.10.230.10:FF:000002">
    <property type="entry name" value="Molecular chaperone DnaJ"/>
    <property type="match status" value="1"/>
</dbReference>
<evidence type="ECO:0000256" key="4">
    <source>
        <dbReference type="ARBA" id="ARBA00022705"/>
    </source>
</evidence>
<dbReference type="NCBIfam" id="TIGR02349">
    <property type="entry name" value="DnaJ_bact"/>
    <property type="match status" value="1"/>
</dbReference>
<evidence type="ECO:0000259" key="16">
    <source>
        <dbReference type="PROSITE" id="PS50076"/>
    </source>
</evidence>
<evidence type="ECO:0000256" key="7">
    <source>
        <dbReference type="ARBA" id="ARBA00022771"/>
    </source>
</evidence>
<reference evidence="18 19" key="1">
    <citation type="submission" date="2019-02" db="EMBL/GenBank/DDBJ databases">
        <title>Deep-cultivation of Planctomycetes and their phenomic and genomic characterization uncovers novel biology.</title>
        <authorList>
            <person name="Wiegand S."/>
            <person name="Jogler M."/>
            <person name="Boedeker C."/>
            <person name="Pinto D."/>
            <person name="Vollmers J."/>
            <person name="Rivas-Marin E."/>
            <person name="Kohn T."/>
            <person name="Peeters S.H."/>
            <person name="Heuer A."/>
            <person name="Rast P."/>
            <person name="Oberbeckmann S."/>
            <person name="Bunk B."/>
            <person name="Jeske O."/>
            <person name="Meyerdierks A."/>
            <person name="Storesund J.E."/>
            <person name="Kallscheuer N."/>
            <person name="Luecker S."/>
            <person name="Lage O.M."/>
            <person name="Pohl T."/>
            <person name="Merkel B.J."/>
            <person name="Hornburger P."/>
            <person name="Mueller R.-W."/>
            <person name="Bruemmer F."/>
            <person name="Labrenz M."/>
            <person name="Spormann A.M."/>
            <person name="Op den Camp H."/>
            <person name="Overmann J."/>
            <person name="Amann R."/>
            <person name="Jetten M.S.M."/>
            <person name="Mascher T."/>
            <person name="Medema M.H."/>
            <person name="Devos D.P."/>
            <person name="Kaster A.-K."/>
            <person name="Ovreas L."/>
            <person name="Rohde M."/>
            <person name="Galperin M.Y."/>
            <person name="Jogler C."/>
        </authorList>
    </citation>
    <scope>NUCLEOTIDE SEQUENCE [LARGE SCALE GENOMIC DNA]</scope>
    <source>
        <strain evidence="18 19">Mal48</strain>
    </source>
</reference>
<dbReference type="GO" id="GO:0006260">
    <property type="term" value="P:DNA replication"/>
    <property type="evidence" value="ECO:0007669"/>
    <property type="project" value="UniProtKB-KW"/>
</dbReference>
<feature type="binding site" evidence="14">
    <location>
        <position position="148"/>
    </location>
    <ligand>
        <name>Zn(2+)</name>
        <dbReference type="ChEBI" id="CHEBI:29105"/>
        <label>1</label>
    </ligand>
</feature>
<dbReference type="SUPFAM" id="SSF57938">
    <property type="entry name" value="DnaJ/Hsp40 cysteine-rich domain"/>
    <property type="match status" value="1"/>
</dbReference>
<keyword evidence="7 14" id="KW-0863">Zinc-finger</keyword>
<dbReference type="NCBIfam" id="NF008035">
    <property type="entry name" value="PRK10767.1"/>
    <property type="match status" value="1"/>
</dbReference>
<dbReference type="InterPro" id="IPR001305">
    <property type="entry name" value="HSP_DnaJ_Cys-rich_dom"/>
</dbReference>
<evidence type="ECO:0000256" key="13">
    <source>
        <dbReference type="ARBA" id="ARBA00067609"/>
    </source>
</evidence>
<evidence type="ECO:0000259" key="17">
    <source>
        <dbReference type="PROSITE" id="PS51188"/>
    </source>
</evidence>
<feature type="domain" description="CR-type" evidence="17">
    <location>
        <begin position="135"/>
        <end position="213"/>
    </location>
</feature>
<evidence type="ECO:0000256" key="14">
    <source>
        <dbReference type="HAMAP-Rule" id="MF_01152"/>
    </source>
</evidence>
<dbReference type="GO" id="GO:0051082">
    <property type="term" value="F:unfolded protein binding"/>
    <property type="evidence" value="ECO:0007669"/>
    <property type="project" value="UniProtKB-UniRule"/>
</dbReference>
<dbReference type="Proteomes" id="UP000315724">
    <property type="component" value="Chromosome"/>
</dbReference>
<accession>A0A517QQG8</accession>
<keyword evidence="3 14" id="KW-0963">Cytoplasm</keyword>
<dbReference type="InterPro" id="IPR008971">
    <property type="entry name" value="HSP40/DnaJ_pept-bd"/>
</dbReference>
<sequence length="377" mass="41222">MATKRCYYEVLEVSKTASTQEIKKSYKKMALQYHPDRNSDDENATEKFKEAAEAYEVLGDDEKRRRYDQYGHAGVQGARGGAGGFQDVGDIFEAFGDLFEGFGFGGGRRGGARRGGRGSDLKTSLELDLTEAAKGVEKEVEIQRKKPCGRCSGSGAEPGHSPETCDYCGGHGQVVQSQGFFRVQTACPTCRGSGKVVRHKCNNCYGSGREDEHVTRTVTVPAGIETGQHLCLRGEGEAGVQGGASGDLYVEIRVREHPIFHREGSHLLCEIPISYSQAALGAIIEIPLIDGQDTLKIPAGTQPGHLFQIRGQGMPDPRGRPPGDLHVEIQVVVPKKLSEEHRELLMKLADHEEAEVHPNQKNWFERLRDFVTGAEGS</sequence>
<comment type="cofactor">
    <cofactor evidence="14">
        <name>Zn(2+)</name>
        <dbReference type="ChEBI" id="CHEBI:29105"/>
    </cofactor>
    <text evidence="14">Binds 2 Zn(2+) ions per monomer.</text>
</comment>
<dbReference type="GO" id="GO:0005737">
    <property type="term" value="C:cytoplasm"/>
    <property type="evidence" value="ECO:0007669"/>
    <property type="project" value="UniProtKB-SubCell"/>
</dbReference>
<comment type="domain">
    <text evidence="14">The J domain is necessary and sufficient to stimulate DnaK ATPase activity. Zinc center 1 plays an important role in the autonomous, DnaK-independent chaperone activity of DnaJ. Zinc center 2 is essential for interaction with DnaK and for DnaJ activity.</text>
</comment>
<dbReference type="OrthoDB" id="9779889at2"/>
<dbReference type="SUPFAM" id="SSF46565">
    <property type="entry name" value="Chaperone J-domain"/>
    <property type="match status" value="1"/>
</dbReference>
<dbReference type="KEGG" id="tpol:Mal48_30950"/>
<feature type="binding site" evidence="14">
    <location>
        <position position="151"/>
    </location>
    <ligand>
        <name>Zn(2+)</name>
        <dbReference type="ChEBI" id="CHEBI:29105"/>
        <label>1</label>
    </ligand>
</feature>
<dbReference type="HAMAP" id="MF_01152">
    <property type="entry name" value="DnaJ"/>
    <property type="match status" value="1"/>
</dbReference>
<dbReference type="PANTHER" id="PTHR43096">
    <property type="entry name" value="DNAJ HOMOLOG 1, MITOCHONDRIAL-RELATED"/>
    <property type="match status" value="1"/>
</dbReference>
<evidence type="ECO:0000256" key="11">
    <source>
        <dbReference type="ARBA" id="ARBA00053423"/>
    </source>
</evidence>
<dbReference type="Pfam" id="PF01556">
    <property type="entry name" value="DnaJ_C"/>
    <property type="match status" value="1"/>
</dbReference>
<evidence type="ECO:0000256" key="15">
    <source>
        <dbReference type="PROSITE-ProRule" id="PRU00546"/>
    </source>
</evidence>
<evidence type="ECO:0000256" key="10">
    <source>
        <dbReference type="ARBA" id="ARBA00023186"/>
    </source>
</evidence>
<dbReference type="CDD" id="cd06257">
    <property type="entry name" value="DnaJ"/>
    <property type="match status" value="1"/>
</dbReference>
<dbReference type="GO" id="GO:0005524">
    <property type="term" value="F:ATP binding"/>
    <property type="evidence" value="ECO:0007669"/>
    <property type="project" value="InterPro"/>
</dbReference>
<dbReference type="CDD" id="cd10747">
    <property type="entry name" value="DnaJ_C"/>
    <property type="match status" value="1"/>
</dbReference>
<comment type="subunit">
    <text evidence="2 14">Homodimer.</text>
</comment>
<evidence type="ECO:0000256" key="2">
    <source>
        <dbReference type="ARBA" id="ARBA00011738"/>
    </source>
</evidence>
<evidence type="ECO:0000256" key="6">
    <source>
        <dbReference type="ARBA" id="ARBA00022737"/>
    </source>
</evidence>
<gene>
    <name evidence="14 18" type="primary">dnaJ</name>
    <name evidence="18" type="ORF">Mal48_30950</name>
</gene>
<dbReference type="GO" id="GO:0009408">
    <property type="term" value="P:response to heat"/>
    <property type="evidence" value="ECO:0007669"/>
    <property type="project" value="InterPro"/>
</dbReference>
<protein>
    <recommendedName>
        <fullName evidence="13 14">Chaperone protein DnaJ</fullName>
    </recommendedName>
</protein>
<dbReference type="FunFam" id="1.10.287.110:FF:000034">
    <property type="entry name" value="Chaperone protein DnaJ"/>
    <property type="match status" value="1"/>
</dbReference>
<feature type="zinc finger region" description="CR-type" evidence="15">
    <location>
        <begin position="135"/>
        <end position="213"/>
    </location>
</feature>
<feature type="binding site" evidence="14">
    <location>
        <position position="165"/>
    </location>
    <ligand>
        <name>Zn(2+)</name>
        <dbReference type="ChEBI" id="CHEBI:29105"/>
        <label>2</label>
    </ligand>
</feature>
<comment type="subcellular location">
    <subcellularLocation>
        <location evidence="1 14">Cytoplasm</location>
    </subcellularLocation>
</comment>
<keyword evidence="8 14" id="KW-0862">Zinc</keyword>
<feature type="binding site" evidence="14">
    <location>
        <position position="190"/>
    </location>
    <ligand>
        <name>Zn(2+)</name>
        <dbReference type="ChEBI" id="CHEBI:29105"/>
        <label>2</label>
    </ligand>
</feature>
<dbReference type="Pfam" id="PF00226">
    <property type="entry name" value="DnaJ"/>
    <property type="match status" value="1"/>
</dbReference>
<evidence type="ECO:0000313" key="19">
    <source>
        <dbReference type="Proteomes" id="UP000315724"/>
    </source>
</evidence>
<organism evidence="18 19">
    <name type="scientific">Thalassoglobus polymorphus</name>
    <dbReference type="NCBI Taxonomy" id="2527994"/>
    <lineage>
        <taxon>Bacteria</taxon>
        <taxon>Pseudomonadati</taxon>
        <taxon>Planctomycetota</taxon>
        <taxon>Planctomycetia</taxon>
        <taxon>Planctomycetales</taxon>
        <taxon>Planctomycetaceae</taxon>
        <taxon>Thalassoglobus</taxon>
    </lineage>
</organism>
<dbReference type="PROSITE" id="PS51188">
    <property type="entry name" value="ZF_CR"/>
    <property type="match status" value="1"/>
</dbReference>
<feature type="binding site" evidence="14">
    <location>
        <position position="187"/>
    </location>
    <ligand>
        <name>Zn(2+)</name>
        <dbReference type="ChEBI" id="CHEBI:29105"/>
        <label>2</label>
    </ligand>
</feature>
<dbReference type="GO" id="GO:0008270">
    <property type="term" value="F:zinc ion binding"/>
    <property type="evidence" value="ECO:0007669"/>
    <property type="project" value="UniProtKB-UniRule"/>
</dbReference>
<proteinExistence type="inferred from homology"/>
<feature type="binding site" evidence="14">
    <location>
        <position position="168"/>
    </location>
    <ligand>
        <name>Zn(2+)</name>
        <dbReference type="ChEBI" id="CHEBI:29105"/>
        <label>2</label>
    </ligand>
</feature>
<dbReference type="GO" id="GO:0042026">
    <property type="term" value="P:protein refolding"/>
    <property type="evidence" value="ECO:0007669"/>
    <property type="project" value="TreeGrafter"/>
</dbReference>
<dbReference type="PRINTS" id="PR00625">
    <property type="entry name" value="JDOMAIN"/>
</dbReference>
<evidence type="ECO:0000256" key="8">
    <source>
        <dbReference type="ARBA" id="ARBA00022833"/>
    </source>
</evidence>
<dbReference type="GO" id="GO:0031072">
    <property type="term" value="F:heat shock protein binding"/>
    <property type="evidence" value="ECO:0007669"/>
    <property type="project" value="InterPro"/>
</dbReference>
<keyword evidence="10 14" id="KW-0143">Chaperone</keyword>
<dbReference type="Pfam" id="PF00684">
    <property type="entry name" value="DnaJ_CXXCXGXG"/>
    <property type="match status" value="1"/>
</dbReference>
<feature type="binding site" evidence="14">
    <location>
        <position position="201"/>
    </location>
    <ligand>
        <name>Zn(2+)</name>
        <dbReference type="ChEBI" id="CHEBI:29105"/>
        <label>1</label>
    </ligand>
</feature>
<feature type="repeat" description="CXXCXGXG motif" evidence="14">
    <location>
        <begin position="201"/>
        <end position="208"/>
    </location>
</feature>
<dbReference type="InterPro" id="IPR002939">
    <property type="entry name" value="DnaJ_C"/>
</dbReference>
<feature type="binding site" evidence="14">
    <location>
        <position position="204"/>
    </location>
    <ligand>
        <name>Zn(2+)</name>
        <dbReference type="ChEBI" id="CHEBI:29105"/>
        <label>1</label>
    </ligand>
</feature>
<evidence type="ECO:0000256" key="1">
    <source>
        <dbReference type="ARBA" id="ARBA00004496"/>
    </source>
</evidence>
<dbReference type="PROSITE" id="PS00636">
    <property type="entry name" value="DNAJ_1"/>
    <property type="match status" value="1"/>
</dbReference>
<feature type="domain" description="J" evidence="16">
    <location>
        <begin position="6"/>
        <end position="71"/>
    </location>
</feature>
<evidence type="ECO:0000256" key="9">
    <source>
        <dbReference type="ARBA" id="ARBA00023016"/>
    </source>
</evidence>
<dbReference type="AlphaFoldDB" id="A0A517QQG8"/>
<feature type="repeat" description="CXXCXGXG motif" evidence="14">
    <location>
        <begin position="165"/>
        <end position="172"/>
    </location>
</feature>
<keyword evidence="9 14" id="KW-0346">Stress response</keyword>
<feature type="repeat" description="CXXCXGXG motif" evidence="14">
    <location>
        <begin position="148"/>
        <end position="155"/>
    </location>
</feature>
<dbReference type="SUPFAM" id="SSF49493">
    <property type="entry name" value="HSP40/DnaJ peptide-binding domain"/>
    <property type="match status" value="2"/>
</dbReference>
<dbReference type="InterPro" id="IPR012724">
    <property type="entry name" value="DnaJ"/>
</dbReference>
<keyword evidence="4 14" id="KW-0235">DNA replication</keyword>